<comment type="caution">
    <text evidence="2">The sequence shown here is derived from an EMBL/GenBank/DDBJ whole genome shotgun (WGS) entry which is preliminary data.</text>
</comment>
<gene>
    <name evidence="2" type="ORF">FEM48_Zijuj05G0052200</name>
</gene>
<keyword evidence="1" id="KW-0472">Membrane</keyword>
<protein>
    <submittedName>
        <fullName evidence="2">Uncharacterized protein</fullName>
    </submittedName>
</protein>
<dbReference type="EMBL" id="JAEACU010000005">
    <property type="protein sequence ID" value="KAH7528246.1"/>
    <property type="molecule type" value="Genomic_DNA"/>
</dbReference>
<dbReference type="GO" id="GO:0047793">
    <property type="term" value="F:cycloeucalenol cycloisomerase activity"/>
    <property type="evidence" value="ECO:0007669"/>
    <property type="project" value="InterPro"/>
</dbReference>
<evidence type="ECO:0000313" key="2">
    <source>
        <dbReference type="EMBL" id="KAH7528246.1"/>
    </source>
</evidence>
<dbReference type="AlphaFoldDB" id="A0A978VD07"/>
<proteinExistence type="predicted"/>
<accession>A0A978VD07</accession>
<organism evidence="2 3">
    <name type="scientific">Ziziphus jujuba var. spinosa</name>
    <dbReference type="NCBI Taxonomy" id="714518"/>
    <lineage>
        <taxon>Eukaryota</taxon>
        <taxon>Viridiplantae</taxon>
        <taxon>Streptophyta</taxon>
        <taxon>Embryophyta</taxon>
        <taxon>Tracheophyta</taxon>
        <taxon>Spermatophyta</taxon>
        <taxon>Magnoliopsida</taxon>
        <taxon>eudicotyledons</taxon>
        <taxon>Gunneridae</taxon>
        <taxon>Pentapetalae</taxon>
        <taxon>rosids</taxon>
        <taxon>fabids</taxon>
        <taxon>Rosales</taxon>
        <taxon>Rhamnaceae</taxon>
        <taxon>Paliureae</taxon>
        <taxon>Ziziphus</taxon>
    </lineage>
</organism>
<dbReference type="PANTHER" id="PTHR35136:SF1">
    <property type="entry name" value="CYCLOEUCALENOL CYCLOISOMERASE"/>
    <property type="match status" value="1"/>
</dbReference>
<keyword evidence="1" id="KW-0812">Transmembrane</keyword>
<reference evidence="2" key="1">
    <citation type="journal article" date="2021" name="Front. Plant Sci.">
        <title>Chromosome-Scale Genome Assembly for Chinese Sour Jujube and Insights Into Its Genome Evolution and Domestication Signature.</title>
        <authorList>
            <person name="Shen L.-Y."/>
            <person name="Luo H."/>
            <person name="Wang X.-L."/>
            <person name="Wang X.-M."/>
            <person name="Qiu X.-J."/>
            <person name="Liu H."/>
            <person name="Zhou S.-S."/>
            <person name="Jia K.-H."/>
            <person name="Nie S."/>
            <person name="Bao Y.-T."/>
            <person name="Zhang R.-G."/>
            <person name="Yun Q.-Z."/>
            <person name="Chai Y.-H."/>
            <person name="Lu J.-Y."/>
            <person name="Li Y."/>
            <person name="Zhao S.-W."/>
            <person name="Mao J.-F."/>
            <person name="Jia S.-G."/>
            <person name="Mao Y.-M."/>
        </authorList>
    </citation>
    <scope>NUCLEOTIDE SEQUENCE</scope>
    <source>
        <strain evidence="2">AT0</strain>
        <tissue evidence="2">Leaf</tissue>
    </source>
</reference>
<feature type="transmembrane region" description="Helical" evidence="1">
    <location>
        <begin position="33"/>
        <end position="55"/>
    </location>
</feature>
<dbReference type="Proteomes" id="UP000813462">
    <property type="component" value="Unassembled WGS sequence"/>
</dbReference>
<dbReference type="PANTHER" id="PTHR35136">
    <property type="entry name" value="CYCLOEUCALENOL CYCLOISOMERASE"/>
    <property type="match status" value="1"/>
</dbReference>
<name>A0A978VD07_ZIZJJ</name>
<sequence>MRQHPSNMLKLIKSEFPSVELLPLEELKIRNKLWLGNVIMLFRFNMCSFLTINLWTEHLCTKVGSLFYAICFLVSFPMFIRIDEKPGDPWDLPRVAIDALGAALLELVKVSGRGRNQALKFLAVDVAVAAVQY</sequence>
<evidence type="ECO:0000256" key="1">
    <source>
        <dbReference type="SAM" id="Phobius"/>
    </source>
</evidence>
<evidence type="ECO:0000313" key="3">
    <source>
        <dbReference type="Proteomes" id="UP000813462"/>
    </source>
</evidence>
<keyword evidence="1" id="KW-1133">Transmembrane helix</keyword>
<dbReference type="InterPro" id="IPR020532">
    <property type="entry name" value="Cycloeucalenol_cycloisomerase"/>
</dbReference>
<feature type="transmembrane region" description="Helical" evidence="1">
    <location>
        <begin position="61"/>
        <end position="80"/>
    </location>
</feature>